<evidence type="ECO:0000256" key="12">
    <source>
        <dbReference type="PROSITE-ProRule" id="PRU00104"/>
    </source>
</evidence>
<evidence type="ECO:0000256" key="13">
    <source>
        <dbReference type="SAM" id="MobiDB-lite"/>
    </source>
</evidence>
<dbReference type="InterPro" id="IPR010314">
    <property type="entry name" value="E3_Ub_ligase_DUF913"/>
</dbReference>
<comment type="caution">
    <text evidence="15">The sequence shown here is derived from an EMBL/GenBank/DDBJ whole genome shotgun (WGS) entry which is preliminary data.</text>
</comment>
<dbReference type="CDD" id="cd00078">
    <property type="entry name" value="HECTc"/>
    <property type="match status" value="1"/>
</dbReference>
<evidence type="ECO:0000256" key="9">
    <source>
        <dbReference type="ARBA" id="ARBA00023242"/>
    </source>
</evidence>
<evidence type="ECO:0000313" key="16">
    <source>
        <dbReference type="Proteomes" id="UP000750334"/>
    </source>
</evidence>
<dbReference type="Gene3D" id="1.25.10.10">
    <property type="entry name" value="Leucine-rich Repeat Variant"/>
    <property type="match status" value="1"/>
</dbReference>
<dbReference type="GO" id="GO:0005634">
    <property type="term" value="C:nucleus"/>
    <property type="evidence" value="ECO:0007669"/>
    <property type="project" value="UniProtKB-SubCell"/>
</dbReference>
<feature type="compositionally biased region" description="Acidic residues" evidence="13">
    <location>
        <begin position="2022"/>
        <end position="2039"/>
    </location>
</feature>
<dbReference type="FunFam" id="3.30.2160.10:FF:000001">
    <property type="entry name" value="E3 ubiquitin-protein ligase NEDD4-like"/>
    <property type="match status" value="1"/>
</dbReference>
<feature type="compositionally biased region" description="Polar residues" evidence="13">
    <location>
        <begin position="2299"/>
        <end position="2311"/>
    </location>
</feature>
<dbReference type="Gene3D" id="3.30.2160.10">
    <property type="entry name" value="Hect, E3 ligase catalytic domain"/>
    <property type="match status" value="1"/>
</dbReference>
<evidence type="ECO:0000313" key="15">
    <source>
        <dbReference type="EMBL" id="KAG0659235.1"/>
    </source>
</evidence>
<feature type="region of interest" description="Disordered" evidence="13">
    <location>
        <begin position="2451"/>
        <end position="2472"/>
    </location>
</feature>
<dbReference type="SMART" id="SM00119">
    <property type="entry name" value="HECTc"/>
    <property type="match status" value="1"/>
</dbReference>
<sequence length="3300" mass="378556">MIQLARFEVFQKKETVEKFQPLIDHLKNCEQKQFLIELSEIQEWDRIRDDLYVWIPVLNRIDETLNSIIEKYGYKQKDSKTNAVKLICMDQEDIEKCVTMMEFTCRLLYNTENRYIYSSMDVMHTLLNSPNFEVKLCAIKILAIMGERYLVSRERIDSENELSNQDLKKKALKLALVLPSSVSDESGDHVTLVDLFTTDKSYPDKWGKLKFSYFIPETSTTSNEKDINHSSRSTSSNMKKFSLTRNDLQSYSLQQIFNKGMEIIPSEYWHDFSLKASIAKAFCDNKESNESLRNLIMRTKFNAVAYINTVYAPPQVSSKLFEIDPYTFNSLSEFISLAEPRIPSKLRLDCLFALECISLKHIWCSDIMRNLGGNLSHGTLFQILRQISTLLRNDNEEISEEYNVRFFYLISNLADVPSLHSSLLSAGLIPCLLDIISVKRSKYRRTLASATHSLEIFINDAESTSEFITNDGFNALINSVNEEIDFGLNNPPYVKPSPYSMEEYTISFRQQAYIRSLLKLVMKLLRTDSGDRIRNLIDSSILVSMRKILENRETFSYTLVTYTLDIIQRVINSEPTIYPVLVEANLIPYIFDHFSEFIAPSKDLLLILPDLLSALCLNVEGLQQVKDKNLVKYLFSMTTDPKFSKLLAWNEESSDFGSSIDELSRHYPDLKEQILDAFCDLIRQIPLSLSFTQPFLYRSTKKQELFYYSNAEEVKENDEGEKELAFWDIQDSSSVIECFSSIFYGMGLENTTLANFTQKMSIQELIPVFDLERPPFDFSASQAMLNITDALQLFDEQDKNYAFSPLLQLLEKKLKNITHFLHHDDSTSFFLSSSKSENEEVLHSIDTMLGELSNLTSLMYIITTVYLNFSSLSPTRLFQITDFFDEQGFSIIKHIGYLFRRCAMEDMYIRNALPDIVKDGITPDDLFNLPPIKIYANDPKQKDVKDNKTAIKFKNTYQTRFMLSKLQTYSAMLFRCFLRLTHTRNADLELSDKSIEIRIFDTTVQQLINMLKIGLTEENISFYLVLLHFNTYVLTYSRTAMTNNDILQTLPAVLFYQKGGYAIYNELVIKLFQFNCDATAVNSNGIDGIYFVKDSPIMLSTSCIINALSLINRSMQTESMETVRNSETYYPFMKGKYNMTLALSSYTKKMALCMIQELCDLYNIFNLKSRSIPYSVYKAVLTVVTNIFRTNEFENNCKLYELKWELIAPSQKNIKILMSAGLSKDAAKAYLEEQDDSLPTERDERVFSEEEWRTLQDVMKTHNHDEPHTESSIQPTLSDDEVVNVRNNFYERYFQDTIFNVLPYYPKLTNSFAQTLIQILSCIRHPLKATAEGILERIIGTEIQDKLLLSSLIHIFAIIINDELILKLCTSLLVKYVSFVGRNLKAEHVNTPWYSKALYAYEIIFVKSTFPLQEDLTPELKVKYPQAPLPSYYHIKEGTKESIFNNIIRVGDISNFYSAVSVTRILLLYGQKENYANAIISSGILAKLLKVIGVYQKYEKINFLEVAYLLLVRRCFESTSVVTKLIQHEMDKSFVTKTLALKSDRKRELGKLLEEKPHVIARNPSIFVNYLSQTTHYTDLDGDNVLWGCTLIRDNDNENGKPKIDVGSHTDSNSDIFTKRTGIIHLLLSQLMAASKKDWLSEPQKIQTNSKKGKIDTEKPDPSRNPVCAYMIFLLKLLVELVTSYKQCKYEFLTYDRRHVYTENPKPRSTALNFFLYEILDNPILDEQDKHESKRRDVISMLARSVIVGFVSSVRDESNDKLDPQNIDPDMAYIRKFTIDIISKALRTMKKSEETLEVNISKIDAWFNIISLMLYSQAPYLRPLVDSNKTDADRYQICKMMIDSGVPITITDCMSVFDINYPFCKKLFNNGVEVLNAINTTRSDFGNLFKIENNEDDDVVEEDSDKEDIPNMFKNSSLGMYDVDDIEDDDDDEDIGDDSLIGDDDDIAFVENDGSGFEVVFSDENIESEGNVSNGYSNDSESEYSIIPEDHEVDSTAGFNIDDVREQLETYDSDSSTSDNIESGEETSAMEDSEGENESEIDVVSIENSDDMDIELSDYSIQGSDWESGLSDLSSISDNSSISEDSDLHEVISRYNNGRRVWSFGDGAELEDESDNESRGVFQGIEHTFNPDLQNLFRVGSGPGSNVNHRRTNRRNPNTTMTAPSLTLLNGGRRNQSNLINPLGPSGLEQNETEITEQLSSIRSGVRPRTNRTHFADVLLSGEIYNDNSVEGIVLKSTILRWRDTYDMFYSTKKYGLYLTHEIINKLFPKSFKYSNDSMKNISTMNLVATSKSEDENSSEISGSDSDNLSHIQDISDHHIEHRNRAIAHEDSEGNILDHEPVYVTIDGTSVDIGGTDIDPEFFNALPDDMRSEVFAQHIGQRRAQSLSNGSNDNDNIHSQFREIDPNFLDALPQTLRNTIVNQEDLITEEMSRENTGNQTSVRAHMDTQANAGHHEQGEETTTIRNDQTEETIGNKKNNKIYFDNLLDRTGIAALMKTVFISQPYIKREMYHELFARLCQSKQNRSDIINLLLLILTEGTSDQSSLERMYNVVNGRACRSNKQQGIPSRQIPPDCTPLVVANQTIEILQNLIDSDNRLKFFFITEHDNLMLNKTLLKTKKENAVKSEKWPIKYLCDLLDRKLITDETVLMDLLTNILQTCTKPLPAVIRNSKITVTKRKFQIPEFSREDFEKIVSIINLDSCNTKVFQQTLNTMYNLSFLEDGLTYFTDLLVENARTVTVSLFRDLDLLSTSRSENSENAYMNSELVQKMTVPSSDQAKLLKILTAVDYLYNHKKRGDGLMITSLADVYNRMQLGSVWGSLSRCLSGFEARKDLGTSATILLPSIESLMVVCKHSNINKNNNYPHHFEDEKKLDFSEIQVENLFFPFTNIHKKLLNQMVRSNPKLMSGPFALLVKNPKILDFDNKRYYFMAKLNVDEKDKPKLPVTVRRNQVFLDSYRSLFFKSNDEIKNSKLEITFKGESGVDAGGLTREWYQVLSRQMFNPDYALFLPIASDKTTFHPNRSSGINPEHLSFFKFIGMIIGKSIRDQCYLDCHFSREVYKNILGKPVSLKDMDSVDPDYYKSLVWILENDITDIIEETYSLEVDDYGEHKIIDLIENGRNIPVTNDDKQNYVQKIIDYKLHKSVQEQMDNFLTGFYTLIPKNLISIFDEQEIELLINGLPDIDADDWKNNTNYVNYTANSREIGYFWRAVRSFDTEERAKLLQFVTGTSKVPFNGFKGLSGVGGVCKFSIHRDYGSTERLPSSHTCFNQLILPAYNSYEILRKSLLHSINEGSEGFGLA</sequence>
<keyword evidence="8" id="KW-0509">mRNA transport</keyword>
<comment type="subcellular location">
    <subcellularLocation>
        <location evidence="2">Nucleus</location>
    </subcellularLocation>
</comment>
<dbReference type="EC" id="2.3.2.26" evidence="4"/>
<dbReference type="GO" id="GO:0000209">
    <property type="term" value="P:protein polyubiquitination"/>
    <property type="evidence" value="ECO:0007669"/>
    <property type="project" value="TreeGrafter"/>
</dbReference>
<dbReference type="EMBL" id="PUHR01000196">
    <property type="protein sequence ID" value="KAG0659235.1"/>
    <property type="molecule type" value="Genomic_DNA"/>
</dbReference>
<evidence type="ECO:0000256" key="5">
    <source>
        <dbReference type="ARBA" id="ARBA00022448"/>
    </source>
</evidence>
<dbReference type="InterPro" id="IPR010309">
    <property type="entry name" value="E3_Ub_ligase_DUF908"/>
</dbReference>
<comment type="catalytic activity">
    <reaction evidence="1">
        <text>S-ubiquitinyl-[E2 ubiquitin-conjugating enzyme]-L-cysteine + [acceptor protein]-L-lysine = [E2 ubiquitin-conjugating enzyme]-L-cysteine + N(6)-ubiquitinyl-[acceptor protein]-L-lysine.</text>
        <dbReference type="EC" id="2.3.2.26"/>
    </reaction>
</comment>
<protein>
    <recommendedName>
        <fullName evidence="4">HECT-type E3 ubiquitin transferase</fullName>
        <ecNumber evidence="4">2.3.2.26</ecNumber>
    </recommendedName>
    <alternativeName>
        <fullName evidence="11">HECT-type E3 ubiquitin transferase TOM1</fullName>
    </alternativeName>
</protein>
<dbReference type="SUPFAM" id="SSF48371">
    <property type="entry name" value="ARM repeat"/>
    <property type="match status" value="1"/>
</dbReference>
<evidence type="ECO:0000256" key="11">
    <source>
        <dbReference type="ARBA" id="ARBA00076267"/>
    </source>
</evidence>
<dbReference type="PANTHER" id="PTHR11254">
    <property type="entry name" value="HECT DOMAIN UBIQUITIN-PROTEIN LIGASE"/>
    <property type="match status" value="1"/>
</dbReference>
<dbReference type="GO" id="GO:0061630">
    <property type="term" value="F:ubiquitin protein ligase activity"/>
    <property type="evidence" value="ECO:0007669"/>
    <property type="project" value="UniProtKB-EC"/>
</dbReference>
<dbReference type="OrthoDB" id="8068875at2759"/>
<dbReference type="InterPro" id="IPR000569">
    <property type="entry name" value="HECT_dom"/>
</dbReference>
<dbReference type="Pfam" id="PF06025">
    <property type="entry name" value="DUF913"/>
    <property type="match status" value="1"/>
</dbReference>
<keyword evidence="9" id="KW-0539">Nucleus</keyword>
<organism evidence="15 16">
    <name type="scientific">Maudiozyma exigua</name>
    <name type="common">Yeast</name>
    <name type="synonym">Kazachstania exigua</name>
    <dbReference type="NCBI Taxonomy" id="34358"/>
    <lineage>
        <taxon>Eukaryota</taxon>
        <taxon>Fungi</taxon>
        <taxon>Dikarya</taxon>
        <taxon>Ascomycota</taxon>
        <taxon>Saccharomycotina</taxon>
        <taxon>Saccharomycetes</taxon>
        <taxon>Saccharomycetales</taxon>
        <taxon>Saccharomycetaceae</taxon>
        <taxon>Maudiozyma</taxon>
    </lineage>
</organism>
<name>A0A9P6VY76_MAUEX</name>
<evidence type="ECO:0000256" key="3">
    <source>
        <dbReference type="ARBA" id="ARBA00004906"/>
    </source>
</evidence>
<reference evidence="15 16" key="1">
    <citation type="submission" date="2020-11" db="EMBL/GenBank/DDBJ databases">
        <title>Kefir isolates.</title>
        <authorList>
            <person name="Marcisauskas S."/>
            <person name="Kim Y."/>
            <person name="Blasche S."/>
        </authorList>
    </citation>
    <scope>NUCLEOTIDE SEQUENCE [LARGE SCALE GENOMIC DNA]</scope>
    <source>
        <strain evidence="15 16">OG2</strain>
    </source>
</reference>
<dbReference type="Pfam" id="PF06012">
    <property type="entry name" value="DUF908"/>
    <property type="match status" value="1"/>
</dbReference>
<dbReference type="FunFam" id="3.30.2410.10:FF:000004">
    <property type="entry name" value="E3 ubiquitin-protein ligase HUWE1, variant"/>
    <property type="match status" value="1"/>
</dbReference>
<proteinExistence type="inferred from homology"/>
<evidence type="ECO:0000256" key="2">
    <source>
        <dbReference type="ARBA" id="ARBA00004123"/>
    </source>
</evidence>
<dbReference type="Proteomes" id="UP000750334">
    <property type="component" value="Unassembled WGS sequence"/>
</dbReference>
<gene>
    <name evidence="15" type="ORF">C6P45_001886</name>
</gene>
<dbReference type="PROSITE" id="PS50237">
    <property type="entry name" value="HECT"/>
    <property type="match status" value="1"/>
</dbReference>
<dbReference type="GO" id="GO:0006511">
    <property type="term" value="P:ubiquitin-dependent protein catabolic process"/>
    <property type="evidence" value="ECO:0007669"/>
    <property type="project" value="TreeGrafter"/>
</dbReference>
<feature type="region of interest" description="Disordered" evidence="13">
    <location>
        <begin position="2009"/>
        <end position="2039"/>
    </location>
</feature>
<evidence type="ECO:0000256" key="1">
    <source>
        <dbReference type="ARBA" id="ARBA00000885"/>
    </source>
</evidence>
<evidence type="ECO:0000256" key="8">
    <source>
        <dbReference type="ARBA" id="ARBA00022816"/>
    </source>
</evidence>
<comment type="pathway">
    <text evidence="3">Protein modification; protein ubiquitination.</text>
</comment>
<feature type="region of interest" description="Disordered" evidence="13">
    <location>
        <begin position="2291"/>
        <end position="2311"/>
    </location>
</feature>
<dbReference type="GO" id="GO:0005737">
    <property type="term" value="C:cytoplasm"/>
    <property type="evidence" value="ECO:0007669"/>
    <property type="project" value="TreeGrafter"/>
</dbReference>
<keyword evidence="5" id="KW-0813">Transport</keyword>
<feature type="region of interest" description="Disordered" evidence="13">
    <location>
        <begin position="2140"/>
        <end position="2188"/>
    </location>
</feature>
<dbReference type="FunFam" id="3.90.1750.10:FF:000003">
    <property type="entry name" value="E3 ubiquitin-protein ligase UPL1"/>
    <property type="match status" value="1"/>
</dbReference>
<dbReference type="InterPro" id="IPR050409">
    <property type="entry name" value="E3_ubiq-protein_ligase"/>
</dbReference>
<comment type="similarity">
    <text evidence="10">Belongs to the UPL family. TOM1/PTR1 subfamily.</text>
</comment>
<dbReference type="InterPro" id="IPR016024">
    <property type="entry name" value="ARM-type_fold"/>
</dbReference>
<feature type="active site" description="Glycyl thioester intermediate" evidence="12">
    <location>
        <position position="3267"/>
    </location>
</feature>
<evidence type="ECO:0000256" key="10">
    <source>
        <dbReference type="ARBA" id="ARBA00034494"/>
    </source>
</evidence>
<dbReference type="PANTHER" id="PTHR11254:SF67">
    <property type="entry name" value="E3 UBIQUITIN-PROTEIN LIGASE HUWE1"/>
    <property type="match status" value="1"/>
</dbReference>
<dbReference type="Gene3D" id="3.30.2410.10">
    <property type="entry name" value="Hect, E3 ligase catalytic domain"/>
    <property type="match status" value="1"/>
</dbReference>
<dbReference type="SUPFAM" id="SSF56204">
    <property type="entry name" value="Hect, E3 ligase catalytic domain"/>
    <property type="match status" value="1"/>
</dbReference>
<dbReference type="InterPro" id="IPR025527">
    <property type="entry name" value="HUWE1/Rev1_UBM"/>
</dbReference>
<evidence type="ECO:0000259" key="14">
    <source>
        <dbReference type="PROSITE" id="PS50237"/>
    </source>
</evidence>
<evidence type="ECO:0000256" key="6">
    <source>
        <dbReference type="ARBA" id="ARBA00022679"/>
    </source>
</evidence>
<feature type="domain" description="HECT" evidence="14">
    <location>
        <begin position="2964"/>
        <end position="3300"/>
    </location>
</feature>
<keyword evidence="16" id="KW-1185">Reference proteome</keyword>
<feature type="compositionally biased region" description="Polar residues" evidence="13">
    <location>
        <begin position="2163"/>
        <end position="2180"/>
    </location>
</feature>
<dbReference type="Gene3D" id="3.90.1750.10">
    <property type="entry name" value="Hect, E3 ligase catalytic domains"/>
    <property type="match status" value="1"/>
</dbReference>
<dbReference type="InterPro" id="IPR035983">
    <property type="entry name" value="Hect_E3_ubiquitin_ligase"/>
</dbReference>
<evidence type="ECO:0000256" key="4">
    <source>
        <dbReference type="ARBA" id="ARBA00012485"/>
    </source>
</evidence>
<keyword evidence="6" id="KW-0808">Transferase</keyword>
<dbReference type="InterPro" id="IPR011989">
    <property type="entry name" value="ARM-like"/>
</dbReference>
<dbReference type="Pfam" id="PF00632">
    <property type="entry name" value="HECT"/>
    <property type="match status" value="1"/>
</dbReference>
<evidence type="ECO:0000256" key="7">
    <source>
        <dbReference type="ARBA" id="ARBA00022786"/>
    </source>
</evidence>
<dbReference type="Pfam" id="PF14377">
    <property type="entry name" value="UBM"/>
    <property type="match status" value="2"/>
</dbReference>
<accession>A0A9P6VY76</accession>
<feature type="region of interest" description="Disordered" evidence="13">
    <location>
        <begin position="1642"/>
        <end position="1661"/>
    </location>
</feature>
<dbReference type="GO" id="GO:0051028">
    <property type="term" value="P:mRNA transport"/>
    <property type="evidence" value="ECO:0007669"/>
    <property type="project" value="UniProtKB-KW"/>
</dbReference>
<keyword evidence="7 12" id="KW-0833">Ubl conjugation pathway</keyword>
<feature type="compositionally biased region" description="Polar residues" evidence="13">
    <location>
        <begin position="2460"/>
        <end position="2472"/>
    </location>
</feature>